<organism evidence="1">
    <name type="scientific">Rhizophora mucronata</name>
    <name type="common">Asiatic mangrove</name>
    <dbReference type="NCBI Taxonomy" id="61149"/>
    <lineage>
        <taxon>Eukaryota</taxon>
        <taxon>Viridiplantae</taxon>
        <taxon>Streptophyta</taxon>
        <taxon>Embryophyta</taxon>
        <taxon>Tracheophyta</taxon>
        <taxon>Spermatophyta</taxon>
        <taxon>Magnoliopsida</taxon>
        <taxon>eudicotyledons</taxon>
        <taxon>Gunneridae</taxon>
        <taxon>Pentapetalae</taxon>
        <taxon>rosids</taxon>
        <taxon>fabids</taxon>
        <taxon>Malpighiales</taxon>
        <taxon>Rhizophoraceae</taxon>
        <taxon>Rhizophora</taxon>
    </lineage>
</organism>
<name>A0A2P2PLP5_RHIMU</name>
<dbReference type="EMBL" id="GGEC01075174">
    <property type="protein sequence ID" value="MBX55658.1"/>
    <property type="molecule type" value="Transcribed_RNA"/>
</dbReference>
<sequence>MVSHVHKFIYKKEAFCPWRNITKPNNLNSCIIIY</sequence>
<reference evidence="1" key="1">
    <citation type="submission" date="2018-02" db="EMBL/GenBank/DDBJ databases">
        <title>Rhizophora mucronata_Transcriptome.</title>
        <authorList>
            <person name="Meera S.P."/>
            <person name="Sreeshan A."/>
            <person name="Augustine A."/>
        </authorList>
    </citation>
    <scope>NUCLEOTIDE SEQUENCE</scope>
    <source>
        <tissue evidence="1">Leaf</tissue>
    </source>
</reference>
<proteinExistence type="predicted"/>
<evidence type="ECO:0000313" key="1">
    <source>
        <dbReference type="EMBL" id="MBX55658.1"/>
    </source>
</evidence>
<dbReference type="AlphaFoldDB" id="A0A2P2PLP5"/>
<accession>A0A2P2PLP5</accession>
<protein>
    <submittedName>
        <fullName evidence="1">Uncharacterized protein</fullName>
    </submittedName>
</protein>